<evidence type="ECO:0000313" key="4">
    <source>
        <dbReference type="WBParaSite" id="jg1678"/>
    </source>
</evidence>
<accession>A0A915D784</accession>
<comment type="similarity">
    <text evidence="1">Belongs to the phosducin family.</text>
</comment>
<dbReference type="Gene3D" id="3.40.30.10">
    <property type="entry name" value="Glutaredoxin"/>
    <property type="match status" value="1"/>
</dbReference>
<keyword evidence="3" id="KW-1185">Reference proteome</keyword>
<proteinExistence type="inferred from homology"/>
<evidence type="ECO:0000259" key="2">
    <source>
        <dbReference type="Pfam" id="PF02114"/>
    </source>
</evidence>
<dbReference type="InterPro" id="IPR036249">
    <property type="entry name" value="Thioredoxin-like_sf"/>
</dbReference>
<reference evidence="4" key="1">
    <citation type="submission" date="2022-11" db="UniProtKB">
        <authorList>
            <consortium name="WormBaseParasite"/>
        </authorList>
    </citation>
    <scope>IDENTIFICATION</scope>
</reference>
<dbReference type="PANTHER" id="PTHR21148">
    <property type="entry name" value="THIOREDOXIN DOMAIN-CONTAINING PROTEIN 9"/>
    <property type="match status" value="1"/>
</dbReference>
<name>A0A915D784_9BILA</name>
<organism evidence="3 4">
    <name type="scientific">Ditylenchus dipsaci</name>
    <dbReference type="NCBI Taxonomy" id="166011"/>
    <lineage>
        <taxon>Eukaryota</taxon>
        <taxon>Metazoa</taxon>
        <taxon>Ecdysozoa</taxon>
        <taxon>Nematoda</taxon>
        <taxon>Chromadorea</taxon>
        <taxon>Rhabditida</taxon>
        <taxon>Tylenchina</taxon>
        <taxon>Tylenchomorpha</taxon>
        <taxon>Sphaerularioidea</taxon>
        <taxon>Anguinidae</taxon>
        <taxon>Anguininae</taxon>
        <taxon>Ditylenchus</taxon>
    </lineage>
</organism>
<protein>
    <submittedName>
        <fullName evidence="4">Phosducin thioredoxin-like domain-containing protein</fullName>
    </submittedName>
</protein>
<dbReference type="Pfam" id="PF02114">
    <property type="entry name" value="Phosducin"/>
    <property type="match status" value="1"/>
</dbReference>
<dbReference type="SUPFAM" id="SSF52833">
    <property type="entry name" value="Thioredoxin-like"/>
    <property type="match status" value="1"/>
</dbReference>
<dbReference type="AlphaFoldDB" id="A0A915D784"/>
<feature type="domain" description="Phosducin" evidence="2">
    <location>
        <begin position="23"/>
        <end position="159"/>
    </location>
</feature>
<sequence length="217" mass="25054">MADNRFAEELLRTAKIVEEKLDQELVALDNQKSDESALEELRRKRMLEMRNMQKRKEELGSIGHGKLEELTDEREFFEATKKSSRIVCHFYDQSSMKSKVMDMLLTKLAAKHFSTRFVKANAEKVPFLIKRLNIRKTPTIGIAIDAKMVDFIRVYEEFGTSDDVKLEQVENRLLKSGVIESQGLPSSKKKTNAVIKNLPKKIIRDRESSNSDDGDDW</sequence>
<dbReference type="InterPro" id="IPR024253">
    <property type="entry name" value="Phosducin_thioredoxin-like_dom"/>
</dbReference>
<dbReference type="WBParaSite" id="jg1678">
    <property type="protein sequence ID" value="jg1678"/>
    <property type="gene ID" value="jg1678"/>
</dbReference>
<dbReference type="Proteomes" id="UP000887574">
    <property type="component" value="Unplaced"/>
</dbReference>
<evidence type="ECO:0000313" key="3">
    <source>
        <dbReference type="Proteomes" id="UP000887574"/>
    </source>
</evidence>
<evidence type="ECO:0000256" key="1">
    <source>
        <dbReference type="ARBA" id="ARBA00009686"/>
    </source>
</evidence>